<name>A0A8J6HP29_TENMO</name>
<reference evidence="5" key="1">
    <citation type="journal article" date="2020" name="J Insects Food Feed">
        <title>The yellow mealworm (Tenebrio molitor) genome: a resource for the emerging insects as food and feed industry.</title>
        <authorList>
            <person name="Eriksson T."/>
            <person name="Andere A."/>
            <person name="Kelstrup H."/>
            <person name="Emery V."/>
            <person name="Picard C."/>
        </authorList>
    </citation>
    <scope>NUCLEOTIDE SEQUENCE</scope>
    <source>
        <strain evidence="5">Stoneville</strain>
        <tissue evidence="5">Whole head</tissue>
    </source>
</reference>
<feature type="compositionally biased region" description="Acidic residues" evidence="3">
    <location>
        <begin position="26"/>
        <end position="44"/>
    </location>
</feature>
<feature type="region of interest" description="Disordered" evidence="3">
    <location>
        <begin position="334"/>
        <end position="353"/>
    </location>
</feature>
<feature type="region of interest" description="Disordered" evidence="3">
    <location>
        <begin position="734"/>
        <end position="758"/>
    </location>
</feature>
<feature type="domain" description="CCHC-type" evidence="4">
    <location>
        <begin position="925"/>
        <end position="941"/>
    </location>
</feature>
<feature type="region of interest" description="Disordered" evidence="3">
    <location>
        <begin position="1329"/>
        <end position="1371"/>
    </location>
</feature>
<evidence type="ECO:0000313" key="6">
    <source>
        <dbReference type="Proteomes" id="UP000719412"/>
    </source>
</evidence>
<dbReference type="EMBL" id="JABDTM020018442">
    <property type="protein sequence ID" value="KAH0818012.1"/>
    <property type="molecule type" value="Genomic_DNA"/>
</dbReference>
<evidence type="ECO:0000313" key="5">
    <source>
        <dbReference type="EMBL" id="KAH0818012.1"/>
    </source>
</evidence>
<feature type="compositionally biased region" description="Basic and acidic residues" evidence="3">
    <location>
        <begin position="405"/>
        <end position="414"/>
    </location>
</feature>
<dbReference type="GO" id="GO:0008270">
    <property type="term" value="F:zinc ion binding"/>
    <property type="evidence" value="ECO:0007669"/>
    <property type="project" value="UniProtKB-KW"/>
</dbReference>
<dbReference type="GO" id="GO:0003676">
    <property type="term" value="F:nucleic acid binding"/>
    <property type="evidence" value="ECO:0007669"/>
    <property type="project" value="InterPro"/>
</dbReference>
<keyword evidence="2" id="KW-0175">Coiled coil</keyword>
<accession>A0A8J6HP29</accession>
<feature type="compositionally biased region" description="Basic residues" evidence="3">
    <location>
        <begin position="425"/>
        <end position="438"/>
    </location>
</feature>
<feature type="coiled-coil region" evidence="2">
    <location>
        <begin position="764"/>
        <end position="791"/>
    </location>
</feature>
<keyword evidence="1" id="KW-0863">Zinc-finger</keyword>
<sequence length="1371" mass="152801">MSKDEDDELNRIIVPESNNDFVSQDVDQDETITSETDSEFDDNEENIPLSELAEKLNPGSWVAAWLSETVLRGRGPGASGFESHRRGRIFSNEGTSAGPWMCVYVFQGLTVGWWKKERHSSDTTARKEKGEERVGVSGRGKYLGAPLHIRKKKRKKKQADPKFDSLRLLVFMQQVFPQNMECDGIERAAGITLGSLSPVKSANALLNFSIANDVVVLQKYLERGHTQMEVDSMHSTIQRKLKSISSPSSKAQGAVRPCRWWRGLSNRNDTRDDTGGSFALLAGSPMPAKLGGPAENKGRLNPQDPPRKSWHGNCRTRGRSELRLVERGSTVTHRNRGSYLNNPCEHGRGDNLHKTTDSEVVKTFGGPGAPRSIEASPLGMGFTRGGDFCFDPTRGINMNNQNSNKQREKTERKQQGRPSIGAPPPKKRVLSSTKKKTKGAPQIEQDQSPLALAAGTLIGLNCGVFDLTWEEGAGQSMKREREEDEGGAIPKIPKQSLKFKLKDLLNELNEEVTDLQKITGTEYPTNVELAEKVATIQSLLSNIKTDDFTRRADGGAEAELCQRCRECIEKEVQPEEILRVNSVQKVEELAKKEWPEALLCRVKGLIGNPLQSAKQSDLVLTVPEDDHKIERGIARLFADRFPELRELEQEENDWETHRVPQIIQSTAEGETANEKAYRHLRALVREAERLGRRQLVRLEGTNELLQQKMLECLTAHSGLQIELCVPSYASRLGEKEAPSTAGTTKEGEQWRYPRPRRPRTETLVVKAKEDNADMEEVIRQIKSKVDSAKVDVQVKSLIGGRNGKIAIKLAPARGTAAPKLKKAILEAMGNTVNAEVVSNRKLTVRDLDQTITGHEIREAVNAAVGSPDRSTEAIQVSGLKKAQGGMLGMATLHLSDTDKDKLLERGKIRIGWNQCRVQEIVGPAKCFQCLQFGHIASRCRQSLFPLRKGGPSGKNCTANSGCWGRKDLCALTTVDVENAFNSASWQLIVEARHAAVDNCHDPRLLLRPGSVLEPTLWNLLYDGILQIEMPLGTRLVAFADDLAVLTMGRTEADLVTTTEDALTTVAHWMEQNSLRMEPSKTEAVLLIGRRRPRPISFRLGNGTQMTFSKHVMQAAAKAEKTAAMVARVMPNLAGPSSARRLLLTTVTTSILLYGAEIWAGDPMYAKDVRVLIGVQRRVLIRVIVAYRTISAEAAQVIAGAPPVDLLATERALLGKAKETGLTRAEARRRTEREWQRRWATGEKAAWMRELIPEIQKWTEREHGNVDFHLVQVLSGHGCFSSYLKRIGRSDTDKCWYCDERDDAEHTLFRCPKWDSNRLLAMRRTAEWPEKKPHRCNGKVQRRLGSHCGDGKVHYQSKGSRREEARGRTQSG</sequence>
<feature type="region of interest" description="Disordered" evidence="3">
    <location>
        <begin position="266"/>
        <end position="314"/>
    </location>
</feature>
<gene>
    <name evidence="5" type="ORF">GEV33_004779</name>
</gene>
<keyword evidence="6" id="KW-1185">Reference proteome</keyword>
<dbReference type="InterPro" id="IPR001878">
    <property type="entry name" value="Znf_CCHC"/>
</dbReference>
<dbReference type="SMART" id="SM00343">
    <property type="entry name" value="ZnF_C2HC"/>
    <property type="match status" value="2"/>
</dbReference>
<evidence type="ECO:0000256" key="3">
    <source>
        <dbReference type="SAM" id="MobiDB-lite"/>
    </source>
</evidence>
<keyword evidence="1" id="KW-0862">Zinc</keyword>
<organism evidence="5 6">
    <name type="scientific">Tenebrio molitor</name>
    <name type="common">Yellow mealworm beetle</name>
    <dbReference type="NCBI Taxonomy" id="7067"/>
    <lineage>
        <taxon>Eukaryota</taxon>
        <taxon>Metazoa</taxon>
        <taxon>Ecdysozoa</taxon>
        <taxon>Arthropoda</taxon>
        <taxon>Hexapoda</taxon>
        <taxon>Insecta</taxon>
        <taxon>Pterygota</taxon>
        <taxon>Neoptera</taxon>
        <taxon>Endopterygota</taxon>
        <taxon>Coleoptera</taxon>
        <taxon>Polyphaga</taxon>
        <taxon>Cucujiformia</taxon>
        <taxon>Tenebrionidae</taxon>
        <taxon>Tenebrio</taxon>
    </lineage>
</organism>
<feature type="region of interest" description="Disordered" evidence="3">
    <location>
        <begin position="1"/>
        <end position="44"/>
    </location>
</feature>
<dbReference type="InterPro" id="IPR000477">
    <property type="entry name" value="RT_dom"/>
</dbReference>
<reference evidence="5" key="2">
    <citation type="submission" date="2021-08" db="EMBL/GenBank/DDBJ databases">
        <authorList>
            <person name="Eriksson T."/>
        </authorList>
    </citation>
    <scope>NUCLEOTIDE SEQUENCE</scope>
    <source>
        <strain evidence="5">Stoneville</strain>
        <tissue evidence="5">Whole head</tissue>
    </source>
</reference>
<protein>
    <recommendedName>
        <fullName evidence="4">CCHC-type domain-containing protein</fullName>
    </recommendedName>
</protein>
<dbReference type="Pfam" id="PF00078">
    <property type="entry name" value="RVT_1"/>
    <property type="match status" value="1"/>
</dbReference>
<evidence type="ECO:0000256" key="2">
    <source>
        <dbReference type="SAM" id="Coils"/>
    </source>
</evidence>
<proteinExistence type="predicted"/>
<feature type="compositionally biased region" description="Basic residues" evidence="3">
    <location>
        <begin position="1331"/>
        <end position="1344"/>
    </location>
</feature>
<evidence type="ECO:0000256" key="1">
    <source>
        <dbReference type="PROSITE-ProRule" id="PRU00047"/>
    </source>
</evidence>
<evidence type="ECO:0000259" key="4">
    <source>
        <dbReference type="PROSITE" id="PS50158"/>
    </source>
</evidence>
<keyword evidence="1" id="KW-0479">Metal-binding</keyword>
<dbReference type="Proteomes" id="UP000719412">
    <property type="component" value="Unassembled WGS sequence"/>
</dbReference>
<dbReference type="PANTHER" id="PTHR19446">
    <property type="entry name" value="REVERSE TRANSCRIPTASES"/>
    <property type="match status" value="1"/>
</dbReference>
<comment type="caution">
    <text evidence="5">The sequence shown here is derived from an EMBL/GenBank/DDBJ whole genome shotgun (WGS) entry which is preliminary data.</text>
</comment>
<feature type="compositionally biased region" description="Basic and acidic residues" evidence="3">
    <location>
        <begin position="1359"/>
        <end position="1371"/>
    </location>
</feature>
<feature type="region of interest" description="Disordered" evidence="3">
    <location>
        <begin position="391"/>
        <end position="447"/>
    </location>
</feature>
<dbReference type="PROSITE" id="PS50158">
    <property type="entry name" value="ZF_CCHC"/>
    <property type="match status" value="1"/>
</dbReference>